<comment type="caution">
    <text evidence="2">The sequence shown here is derived from an EMBL/GenBank/DDBJ whole genome shotgun (WGS) entry which is preliminary data.</text>
</comment>
<dbReference type="InterPro" id="IPR012341">
    <property type="entry name" value="6hp_glycosidase-like_sf"/>
</dbReference>
<reference evidence="2 3" key="1">
    <citation type="submission" date="2021-12" db="EMBL/GenBank/DDBJ databases">
        <title>Genome sequence of Kibdelosporangium philippinense ATCC 49844.</title>
        <authorList>
            <person name="Fedorov E.A."/>
            <person name="Omeragic M."/>
            <person name="Shalygina K.F."/>
            <person name="Maclea K.S."/>
        </authorList>
    </citation>
    <scope>NUCLEOTIDE SEQUENCE [LARGE SCALE GENOMIC DNA]</scope>
    <source>
        <strain evidence="2 3">ATCC 49844</strain>
    </source>
</reference>
<proteinExistence type="predicted"/>
<dbReference type="InterPro" id="IPR008928">
    <property type="entry name" value="6-hairpin_glycosidase_sf"/>
</dbReference>
<dbReference type="EMBL" id="JAJVCN010000001">
    <property type="protein sequence ID" value="MCE7001744.1"/>
    <property type="molecule type" value="Genomic_DNA"/>
</dbReference>
<sequence>MTDPAKDSNFTAYIAVGVLHHALSTRDSSFLRELWPTVEKAIEFVLLLRSPEGAIQWRAAQPFPPPNHFPLPSPPPNRSSSTPLHPNHTPPTPLQEAPPPPLFLLTGCSSIHQSLLCAAAIAKRVNSPRPQWISAAADLATVIRTRPELFAAKPHSMDWYYPILCAAITGSEAAQRLSRDWDRFVVPGLGVRCVFDQPWVTGGETAELALTLALQGDARARQLLTDIEVLRHSDGSYWTGYQFANHVIWPEERTTWTAGAILLATAALSDDPAVNATFKPLSLLSQGKNSYPIE</sequence>
<keyword evidence="3" id="KW-1185">Reference proteome</keyword>
<name>A0ABS8Z1D1_9PSEU</name>
<evidence type="ECO:0000313" key="3">
    <source>
        <dbReference type="Proteomes" id="UP001521150"/>
    </source>
</evidence>
<dbReference type="Proteomes" id="UP001521150">
    <property type="component" value="Unassembled WGS sequence"/>
</dbReference>
<dbReference type="Gene3D" id="1.50.10.10">
    <property type="match status" value="1"/>
</dbReference>
<feature type="compositionally biased region" description="Low complexity" evidence="1">
    <location>
        <begin position="78"/>
        <end position="87"/>
    </location>
</feature>
<gene>
    <name evidence="2" type="ORF">LWC34_02645</name>
</gene>
<evidence type="ECO:0000313" key="2">
    <source>
        <dbReference type="EMBL" id="MCE7001744.1"/>
    </source>
</evidence>
<accession>A0ABS8Z1D1</accession>
<organism evidence="2 3">
    <name type="scientific">Kibdelosporangium philippinense</name>
    <dbReference type="NCBI Taxonomy" id="211113"/>
    <lineage>
        <taxon>Bacteria</taxon>
        <taxon>Bacillati</taxon>
        <taxon>Actinomycetota</taxon>
        <taxon>Actinomycetes</taxon>
        <taxon>Pseudonocardiales</taxon>
        <taxon>Pseudonocardiaceae</taxon>
        <taxon>Kibdelosporangium</taxon>
    </lineage>
</organism>
<dbReference type="RefSeq" id="WP_233722801.1">
    <property type="nucleotide sequence ID" value="NZ_JAJVCN010000001.1"/>
</dbReference>
<protein>
    <recommendedName>
        <fullName evidence="4">Prenyltransferase</fullName>
    </recommendedName>
</protein>
<dbReference type="SUPFAM" id="SSF48208">
    <property type="entry name" value="Six-hairpin glycosidases"/>
    <property type="match status" value="1"/>
</dbReference>
<evidence type="ECO:0008006" key="4">
    <source>
        <dbReference type="Google" id="ProtNLM"/>
    </source>
</evidence>
<feature type="compositionally biased region" description="Pro residues" evidence="1">
    <location>
        <begin position="65"/>
        <end position="77"/>
    </location>
</feature>
<feature type="region of interest" description="Disordered" evidence="1">
    <location>
        <begin position="65"/>
        <end position="96"/>
    </location>
</feature>
<evidence type="ECO:0000256" key="1">
    <source>
        <dbReference type="SAM" id="MobiDB-lite"/>
    </source>
</evidence>